<accession>A0ACC2NBE6</accession>
<proteinExistence type="predicted"/>
<comment type="caution">
    <text evidence="1">The sequence shown here is derived from an EMBL/GenBank/DDBJ whole genome shotgun (WGS) entry which is preliminary data.</text>
</comment>
<name>A0ACC2NBE6_9HYME</name>
<organism evidence="1 2">
    <name type="scientific">Eretmocerus hayati</name>
    <dbReference type="NCBI Taxonomy" id="131215"/>
    <lineage>
        <taxon>Eukaryota</taxon>
        <taxon>Metazoa</taxon>
        <taxon>Ecdysozoa</taxon>
        <taxon>Arthropoda</taxon>
        <taxon>Hexapoda</taxon>
        <taxon>Insecta</taxon>
        <taxon>Pterygota</taxon>
        <taxon>Neoptera</taxon>
        <taxon>Endopterygota</taxon>
        <taxon>Hymenoptera</taxon>
        <taxon>Apocrita</taxon>
        <taxon>Proctotrupomorpha</taxon>
        <taxon>Chalcidoidea</taxon>
        <taxon>Aphelinidae</taxon>
        <taxon>Aphelininae</taxon>
        <taxon>Eretmocerus</taxon>
    </lineage>
</organism>
<keyword evidence="2" id="KW-1185">Reference proteome</keyword>
<protein>
    <submittedName>
        <fullName evidence="1">Uncharacterized protein</fullName>
    </submittedName>
</protein>
<sequence length="709" mass="81431">MRKFNASFISALLAIDGPHRGVRGQISSDTCVSQECNDIASTILENLDPSINPCENFYQFACGGFVKNAIIPEGETKTDAFVQARIYQRRWLRATLEEEVTQAESKVIRYTKTLYKSCMNVDLIERQSLETLSGILQNLGRWPADFGGSNVPNFLWTTLESQFRKLGYARNHFISVFITLDQKNSTQWRITLDQPQLSLAREYLLKGLNGEEVKAYLDYMIDVAVFLGSSKEFASKKLRKALEFEISLANISLPDEGRRDASKLYNLMTLENLSKEFPSIPWSRWINSFLSPKARLKPNEEVNVMVPKFIADFEKLVRDSSQEAQTNYALWRVVADSVDYLEGEIREIQLAYLNKTTGKTEREPRWQECMDLVSRRLFPSVGALYVRKYFQKSARERATILFRTIQYEFRKLIQQADWMDELTQIAALEKADALHGIIAYPDELMKDSVLDRFYADLVITDENYFQSILNLTLFDTGYLNSQLRLPVNKSDWITYSAAAEVDGVYLPNDNSIFYPAGILQGAFFGKNRPQYTNYGAIGYVIGHEITHAFDDLGSQYDKNGELNNWWQDETRETFSKRVQCIMEQYGNYTDEETGLQINGMKTQGENVADNVGLKVAYLAYREYVRRVAKDQKLPNLDGYTPEKLFWISAASVYCTKTRKKSLEIDITVETHTPAQFRVIGPMSNNPDFARDFNCPKGSKMNPEKKCDIW</sequence>
<dbReference type="EMBL" id="CM056744">
    <property type="protein sequence ID" value="KAJ8668492.1"/>
    <property type="molecule type" value="Genomic_DNA"/>
</dbReference>
<evidence type="ECO:0000313" key="2">
    <source>
        <dbReference type="Proteomes" id="UP001239111"/>
    </source>
</evidence>
<gene>
    <name evidence="1" type="ORF">QAD02_010155</name>
</gene>
<dbReference type="Proteomes" id="UP001239111">
    <property type="component" value="Chromosome 4"/>
</dbReference>
<reference evidence="1" key="1">
    <citation type="submission" date="2023-04" db="EMBL/GenBank/DDBJ databases">
        <title>A chromosome-level genome assembly of the parasitoid wasp Eretmocerus hayati.</title>
        <authorList>
            <person name="Zhong Y."/>
            <person name="Liu S."/>
            <person name="Liu Y."/>
        </authorList>
    </citation>
    <scope>NUCLEOTIDE SEQUENCE</scope>
    <source>
        <strain evidence="1">ZJU_SS_LIU_2023</strain>
    </source>
</reference>
<evidence type="ECO:0000313" key="1">
    <source>
        <dbReference type="EMBL" id="KAJ8668492.1"/>
    </source>
</evidence>